<evidence type="ECO:0000256" key="7">
    <source>
        <dbReference type="ARBA" id="ARBA00022688"/>
    </source>
</evidence>
<feature type="transmembrane region" description="Helical" evidence="11">
    <location>
        <begin position="195"/>
        <end position="215"/>
    </location>
</feature>
<evidence type="ECO:0000256" key="9">
    <source>
        <dbReference type="ARBA" id="ARBA00022989"/>
    </source>
</evidence>
<evidence type="ECO:0000256" key="11">
    <source>
        <dbReference type="HAMAP-Rule" id="MF_01635"/>
    </source>
</evidence>
<comment type="cofactor">
    <cofactor evidence="1 11">
        <name>Mg(2+)</name>
        <dbReference type="ChEBI" id="CHEBI:18420"/>
    </cofactor>
</comment>
<dbReference type="PANTHER" id="PTHR11048:SF28">
    <property type="entry name" value="4-HYDROXYBENZOATE POLYPRENYLTRANSFERASE, MITOCHONDRIAL"/>
    <property type="match status" value="1"/>
</dbReference>
<dbReference type="FunCoup" id="A0A3M0C7J9">
    <property type="interactions" value="429"/>
</dbReference>
<evidence type="ECO:0000256" key="3">
    <source>
        <dbReference type="ARBA" id="ARBA00005985"/>
    </source>
</evidence>
<comment type="subcellular location">
    <subcellularLocation>
        <location evidence="11">Cell inner membrane</location>
        <topology evidence="11">Multi-pass membrane protein</topology>
    </subcellularLocation>
    <subcellularLocation>
        <location evidence="2">Membrane</location>
        <topology evidence="2">Multi-pass membrane protein</topology>
    </subcellularLocation>
</comment>
<proteinExistence type="inferred from homology"/>
<keyword evidence="7 11" id="KW-0831">Ubiquinone biosynthesis</keyword>
<dbReference type="CDD" id="cd13959">
    <property type="entry name" value="PT_UbiA_COQ2"/>
    <property type="match status" value="1"/>
</dbReference>
<evidence type="ECO:0000256" key="6">
    <source>
        <dbReference type="ARBA" id="ARBA00022679"/>
    </source>
</evidence>
<dbReference type="RefSeq" id="WP_121939587.1">
    <property type="nucleotide sequence ID" value="NZ_REFR01000013.1"/>
</dbReference>
<organism evidence="13 14">
    <name type="scientific">Eilatimonas milleporae</name>
    <dbReference type="NCBI Taxonomy" id="911205"/>
    <lineage>
        <taxon>Bacteria</taxon>
        <taxon>Pseudomonadati</taxon>
        <taxon>Pseudomonadota</taxon>
        <taxon>Alphaproteobacteria</taxon>
        <taxon>Kordiimonadales</taxon>
        <taxon>Kordiimonadaceae</taxon>
        <taxon>Eilatimonas</taxon>
    </lineage>
</organism>
<keyword evidence="14" id="KW-1185">Reference proteome</keyword>
<dbReference type="EMBL" id="REFR01000013">
    <property type="protein sequence ID" value="RMB04677.1"/>
    <property type="molecule type" value="Genomic_DNA"/>
</dbReference>
<feature type="transmembrane region" description="Helical" evidence="11">
    <location>
        <begin position="145"/>
        <end position="163"/>
    </location>
</feature>
<feature type="transmembrane region" description="Helical" evidence="11">
    <location>
        <begin position="242"/>
        <end position="259"/>
    </location>
</feature>
<dbReference type="InterPro" id="IPR044878">
    <property type="entry name" value="UbiA_sf"/>
</dbReference>
<dbReference type="Pfam" id="PF01040">
    <property type="entry name" value="UbiA"/>
    <property type="match status" value="1"/>
</dbReference>
<dbReference type="AlphaFoldDB" id="A0A3M0C7J9"/>
<dbReference type="Gene3D" id="1.20.120.1780">
    <property type="entry name" value="UbiA prenyltransferase"/>
    <property type="match status" value="1"/>
</dbReference>
<keyword evidence="10 11" id="KW-0472">Membrane</keyword>
<dbReference type="GO" id="GO:0008412">
    <property type="term" value="F:4-hydroxybenzoate polyprenyltransferase activity"/>
    <property type="evidence" value="ECO:0007669"/>
    <property type="project" value="UniProtKB-UniRule"/>
</dbReference>
<evidence type="ECO:0000256" key="8">
    <source>
        <dbReference type="ARBA" id="ARBA00022692"/>
    </source>
</evidence>
<evidence type="ECO:0000313" key="14">
    <source>
        <dbReference type="Proteomes" id="UP000271227"/>
    </source>
</evidence>
<name>A0A3M0C7J9_9PROT</name>
<keyword evidence="4 11" id="KW-1003">Cell membrane</keyword>
<accession>A0A3M0C7J9</accession>
<dbReference type="InterPro" id="IPR039653">
    <property type="entry name" value="Prenyltransferase"/>
</dbReference>
<dbReference type="PANTHER" id="PTHR11048">
    <property type="entry name" value="PRENYLTRANSFERASES"/>
    <property type="match status" value="1"/>
</dbReference>
<dbReference type="NCBIfam" id="TIGR01474">
    <property type="entry name" value="ubiA_proteo"/>
    <property type="match status" value="1"/>
</dbReference>
<evidence type="ECO:0000256" key="5">
    <source>
        <dbReference type="ARBA" id="ARBA00022519"/>
    </source>
</evidence>
<comment type="function">
    <text evidence="11">Catalyzes the prenylation of para-hydroxybenzoate (PHB) with an all-trans polyprenyl group. Mediates the second step in the final reaction sequence of ubiquinone-8 (UQ-8) biosynthesis, which is the condensation of the polyisoprenoid side chain with PHB, generating the first membrane-bound Q intermediate 3-octaprenyl-4-hydroxybenzoate.</text>
</comment>
<feature type="transmembrane region" description="Helical" evidence="11">
    <location>
        <begin position="73"/>
        <end position="98"/>
    </location>
</feature>
<dbReference type="OrthoDB" id="9782418at2"/>
<reference evidence="13 14" key="1">
    <citation type="submission" date="2018-10" db="EMBL/GenBank/DDBJ databases">
        <title>Genomic Encyclopedia of Archaeal and Bacterial Type Strains, Phase II (KMG-II): from individual species to whole genera.</title>
        <authorList>
            <person name="Goeker M."/>
        </authorList>
    </citation>
    <scope>NUCLEOTIDE SEQUENCE [LARGE SCALE GENOMIC DNA]</scope>
    <source>
        <strain evidence="13 14">DSM 25217</strain>
    </source>
</reference>
<comment type="caution">
    <text evidence="13">The sequence shown here is derived from an EMBL/GenBank/DDBJ whole genome shotgun (WGS) entry which is preliminary data.</text>
</comment>
<evidence type="ECO:0000256" key="2">
    <source>
        <dbReference type="ARBA" id="ARBA00004141"/>
    </source>
</evidence>
<dbReference type="Gene3D" id="1.10.357.140">
    <property type="entry name" value="UbiA prenyltransferase"/>
    <property type="match status" value="1"/>
</dbReference>
<keyword evidence="5 11" id="KW-0997">Cell inner membrane</keyword>
<comment type="similarity">
    <text evidence="3 11">Belongs to the UbiA prenyltransferase family.</text>
</comment>
<dbReference type="PROSITE" id="PS00943">
    <property type="entry name" value="UBIA"/>
    <property type="match status" value="1"/>
</dbReference>
<dbReference type="FunFam" id="1.10.357.140:FF:000003">
    <property type="entry name" value="4-hydroxybenzoate polyprenyltransferase, mitochondrial"/>
    <property type="match status" value="1"/>
</dbReference>
<keyword evidence="6 11" id="KW-0808">Transferase</keyword>
<keyword evidence="8 11" id="KW-0812">Transmembrane</keyword>
<evidence type="ECO:0000256" key="1">
    <source>
        <dbReference type="ARBA" id="ARBA00001946"/>
    </source>
</evidence>
<gene>
    <name evidence="11" type="primary">ubiA</name>
    <name evidence="13" type="ORF">BXY39_2948</name>
</gene>
<dbReference type="HAMAP" id="MF_01635">
    <property type="entry name" value="UbiA"/>
    <property type="match status" value="1"/>
</dbReference>
<dbReference type="EC" id="2.5.1.39" evidence="11 12"/>
<feature type="transmembrane region" description="Helical" evidence="11">
    <location>
        <begin position="294"/>
        <end position="316"/>
    </location>
</feature>
<dbReference type="InterPro" id="IPR000537">
    <property type="entry name" value="UbiA_prenyltransferase"/>
</dbReference>
<dbReference type="InParanoid" id="A0A3M0C7J9"/>
<evidence type="ECO:0000256" key="10">
    <source>
        <dbReference type="ARBA" id="ARBA00023136"/>
    </source>
</evidence>
<dbReference type="InterPro" id="IPR030470">
    <property type="entry name" value="UbiA_prenylTrfase_CS"/>
</dbReference>
<sequence>MTDSNSRIVETADAVAGSWVHRHAPVRARPYLKLARMDRPVGTWLLLWPCLWSLALAGMAGHMAGHMVDWPRAAWLAVLFAVGALAMRGAGCTYNDIVDRDLDARVARTRTRPLPAGEVSARGAWAFLAVQCLVGLVVLLQLGPAAIALGLASLLLVAAYPFMKRITYWPQAWLGLTFNWGALMGWTALTGGLGWPAAVLYAACVFWTLGYDTIYAHQDKEDDAMAGIKSTALRLGAHTKRALAVFYGLFFLGLAAAGWLANLPVLHYIGLGFAALHLIWQVRTVRLDDAGHCLAVFRANIRFGWIVLAAIVSGLLPLG</sequence>
<dbReference type="UniPathway" id="UPA00232"/>
<keyword evidence="11" id="KW-0460">Magnesium</keyword>
<dbReference type="Proteomes" id="UP000271227">
    <property type="component" value="Unassembled WGS sequence"/>
</dbReference>
<dbReference type="FunFam" id="1.20.120.1780:FF:000001">
    <property type="entry name" value="4-hydroxybenzoate octaprenyltransferase"/>
    <property type="match status" value="1"/>
</dbReference>
<dbReference type="GO" id="GO:0006744">
    <property type="term" value="P:ubiquinone biosynthetic process"/>
    <property type="evidence" value="ECO:0007669"/>
    <property type="project" value="UniProtKB-UniRule"/>
</dbReference>
<evidence type="ECO:0000256" key="4">
    <source>
        <dbReference type="ARBA" id="ARBA00022475"/>
    </source>
</evidence>
<evidence type="ECO:0000256" key="12">
    <source>
        <dbReference type="NCBIfam" id="TIGR01474"/>
    </source>
</evidence>
<dbReference type="InterPro" id="IPR006370">
    <property type="entry name" value="HB_polyprenyltransferase-like"/>
</dbReference>
<protein>
    <recommendedName>
        <fullName evidence="11 12">4-hydroxybenzoate octaprenyltransferase</fullName>
        <ecNumber evidence="11 12">2.5.1.39</ecNumber>
    </recommendedName>
    <alternativeName>
        <fullName evidence="11">4-HB polyprenyltransferase</fullName>
    </alternativeName>
</protein>
<evidence type="ECO:0000313" key="13">
    <source>
        <dbReference type="EMBL" id="RMB04677.1"/>
    </source>
</evidence>
<comment type="pathway">
    <text evidence="11">Cofactor biosynthesis; ubiquinone biosynthesis.</text>
</comment>
<feature type="transmembrane region" description="Helical" evidence="11">
    <location>
        <begin position="41"/>
        <end position="61"/>
    </location>
</feature>
<comment type="catalytic activity">
    <reaction evidence="11">
        <text>all-trans-octaprenyl diphosphate + 4-hydroxybenzoate = 4-hydroxy-3-(all-trans-octaprenyl)benzoate + diphosphate</text>
        <dbReference type="Rhea" id="RHEA:27782"/>
        <dbReference type="ChEBI" id="CHEBI:1617"/>
        <dbReference type="ChEBI" id="CHEBI:17879"/>
        <dbReference type="ChEBI" id="CHEBI:33019"/>
        <dbReference type="ChEBI" id="CHEBI:57711"/>
        <dbReference type="EC" id="2.5.1.39"/>
    </reaction>
</comment>
<keyword evidence="9 11" id="KW-1133">Transmembrane helix</keyword>
<dbReference type="GO" id="GO:0005886">
    <property type="term" value="C:plasma membrane"/>
    <property type="evidence" value="ECO:0007669"/>
    <property type="project" value="UniProtKB-SubCell"/>
</dbReference>
<feature type="transmembrane region" description="Helical" evidence="11">
    <location>
        <begin position="265"/>
        <end position="282"/>
    </location>
</feature>